<organism evidence="7 8">
    <name type="scientific">Pseudoclavibacter chungangensis</name>
    <dbReference type="NCBI Taxonomy" id="587635"/>
    <lineage>
        <taxon>Bacteria</taxon>
        <taxon>Bacillati</taxon>
        <taxon>Actinomycetota</taxon>
        <taxon>Actinomycetes</taxon>
        <taxon>Micrococcales</taxon>
        <taxon>Microbacteriaceae</taxon>
        <taxon>Pseudoclavibacter</taxon>
    </lineage>
</organism>
<sequence length="258" mass="26850">MFPRSSPLRPVASAGRGNRLSRRYRSGADALLRRGRAMHARTMSFSNALLALLASIEFALVAVAVALVLVVLVVVVAVRRSRSGTSAGTVPVDRTPSERRPVTKARRSLGMLVDGLGIVLVTMGIAAAVYLCQFLALGATPDDRGALASTAGVIATFVVWTVVTLRSGRTVGDLVVGIRYVGGARPEWFARILRFLGGIGGYMILANLPVVGAGASSTFLVVSVVATLATDGGRGLPGLLSGRRVADAREVGVDVRAS</sequence>
<protein>
    <submittedName>
        <fullName evidence="7">RDD family protein</fullName>
    </submittedName>
</protein>
<feature type="domain" description="RDD" evidence="6">
    <location>
        <begin position="106"/>
        <end position="205"/>
    </location>
</feature>
<dbReference type="AlphaFoldDB" id="A0A7J5BRF7"/>
<dbReference type="OrthoDB" id="4822551at2"/>
<evidence type="ECO:0000259" key="6">
    <source>
        <dbReference type="Pfam" id="PF06271"/>
    </source>
</evidence>
<keyword evidence="2 5" id="KW-0812">Transmembrane</keyword>
<evidence type="ECO:0000256" key="3">
    <source>
        <dbReference type="ARBA" id="ARBA00022989"/>
    </source>
</evidence>
<dbReference type="Proteomes" id="UP000467240">
    <property type="component" value="Unassembled WGS sequence"/>
</dbReference>
<accession>A0A7J5BRF7</accession>
<comment type="caution">
    <text evidence="7">The sequence shown here is derived from an EMBL/GenBank/DDBJ whole genome shotgun (WGS) entry which is preliminary data.</text>
</comment>
<dbReference type="Pfam" id="PF06271">
    <property type="entry name" value="RDD"/>
    <property type="match status" value="1"/>
</dbReference>
<keyword evidence="4 5" id="KW-0472">Membrane</keyword>
<keyword evidence="3 5" id="KW-1133">Transmembrane helix</keyword>
<evidence type="ECO:0000313" key="7">
    <source>
        <dbReference type="EMBL" id="KAB1656835.1"/>
    </source>
</evidence>
<feature type="transmembrane region" description="Helical" evidence="5">
    <location>
        <begin position="48"/>
        <end position="78"/>
    </location>
</feature>
<name>A0A7J5BRF7_9MICO</name>
<dbReference type="EMBL" id="WBJZ01000010">
    <property type="protein sequence ID" value="KAB1656835.1"/>
    <property type="molecule type" value="Genomic_DNA"/>
</dbReference>
<evidence type="ECO:0000256" key="1">
    <source>
        <dbReference type="ARBA" id="ARBA00004141"/>
    </source>
</evidence>
<dbReference type="InterPro" id="IPR010432">
    <property type="entry name" value="RDD"/>
</dbReference>
<evidence type="ECO:0000256" key="4">
    <source>
        <dbReference type="ARBA" id="ARBA00023136"/>
    </source>
</evidence>
<comment type="subcellular location">
    <subcellularLocation>
        <location evidence="1">Membrane</location>
        <topology evidence="1">Multi-pass membrane protein</topology>
    </subcellularLocation>
</comment>
<dbReference type="GO" id="GO:0016020">
    <property type="term" value="C:membrane"/>
    <property type="evidence" value="ECO:0007669"/>
    <property type="project" value="UniProtKB-SubCell"/>
</dbReference>
<feature type="transmembrane region" description="Helical" evidence="5">
    <location>
        <begin position="211"/>
        <end position="230"/>
    </location>
</feature>
<feature type="transmembrane region" description="Helical" evidence="5">
    <location>
        <begin position="109"/>
        <end position="136"/>
    </location>
</feature>
<keyword evidence="8" id="KW-1185">Reference proteome</keyword>
<feature type="transmembrane region" description="Helical" evidence="5">
    <location>
        <begin position="148"/>
        <end position="167"/>
    </location>
</feature>
<proteinExistence type="predicted"/>
<gene>
    <name evidence="7" type="ORF">F8O01_09290</name>
</gene>
<evidence type="ECO:0000256" key="2">
    <source>
        <dbReference type="ARBA" id="ARBA00022692"/>
    </source>
</evidence>
<reference evidence="7 8" key="1">
    <citation type="submission" date="2019-09" db="EMBL/GenBank/DDBJ databases">
        <title>Phylogeny of genus Pseudoclavibacter and closely related genus.</title>
        <authorList>
            <person name="Li Y."/>
        </authorList>
    </citation>
    <scope>NUCLEOTIDE SEQUENCE [LARGE SCALE GENOMIC DNA]</scope>
    <source>
        <strain evidence="7 8">DSM 23821</strain>
    </source>
</reference>
<evidence type="ECO:0000313" key="8">
    <source>
        <dbReference type="Proteomes" id="UP000467240"/>
    </source>
</evidence>
<evidence type="ECO:0000256" key="5">
    <source>
        <dbReference type="SAM" id="Phobius"/>
    </source>
</evidence>